<accession>A0A5C6DYN6</accession>
<reference evidence="2 3" key="1">
    <citation type="submission" date="2019-02" db="EMBL/GenBank/DDBJ databases">
        <title>Deep-cultivation of Planctomycetes and their phenomic and genomic characterization uncovers novel biology.</title>
        <authorList>
            <person name="Wiegand S."/>
            <person name="Jogler M."/>
            <person name="Boedeker C."/>
            <person name="Pinto D."/>
            <person name="Vollmers J."/>
            <person name="Rivas-Marin E."/>
            <person name="Kohn T."/>
            <person name="Peeters S.H."/>
            <person name="Heuer A."/>
            <person name="Rast P."/>
            <person name="Oberbeckmann S."/>
            <person name="Bunk B."/>
            <person name="Jeske O."/>
            <person name="Meyerdierks A."/>
            <person name="Storesund J.E."/>
            <person name="Kallscheuer N."/>
            <person name="Luecker S."/>
            <person name="Lage O.M."/>
            <person name="Pohl T."/>
            <person name="Merkel B.J."/>
            <person name="Hornburger P."/>
            <person name="Mueller R.-W."/>
            <person name="Bruemmer F."/>
            <person name="Labrenz M."/>
            <person name="Spormann A.M."/>
            <person name="Op Den Camp H."/>
            <person name="Overmann J."/>
            <person name="Amann R."/>
            <person name="Jetten M.S.M."/>
            <person name="Mascher T."/>
            <person name="Medema M.H."/>
            <person name="Devos D.P."/>
            <person name="Kaster A.-K."/>
            <person name="Ovreas L."/>
            <person name="Rohde M."/>
            <person name="Galperin M.Y."/>
            <person name="Jogler C."/>
        </authorList>
    </citation>
    <scope>NUCLEOTIDE SEQUENCE [LARGE SCALE GENOMIC DNA]</scope>
    <source>
        <strain evidence="2 3">Poly41</strain>
    </source>
</reference>
<keyword evidence="3" id="KW-1185">Reference proteome</keyword>
<evidence type="ECO:0000259" key="1">
    <source>
        <dbReference type="PROSITE" id="PS51186"/>
    </source>
</evidence>
<keyword evidence="2" id="KW-0808">Transferase</keyword>
<organism evidence="2 3">
    <name type="scientific">Novipirellula artificiosorum</name>
    <dbReference type="NCBI Taxonomy" id="2528016"/>
    <lineage>
        <taxon>Bacteria</taxon>
        <taxon>Pseudomonadati</taxon>
        <taxon>Planctomycetota</taxon>
        <taxon>Planctomycetia</taxon>
        <taxon>Pirellulales</taxon>
        <taxon>Pirellulaceae</taxon>
        <taxon>Novipirellula</taxon>
    </lineage>
</organism>
<dbReference type="InterPro" id="IPR000182">
    <property type="entry name" value="GNAT_dom"/>
</dbReference>
<dbReference type="InterPro" id="IPR016181">
    <property type="entry name" value="Acyl_CoA_acyltransferase"/>
</dbReference>
<proteinExistence type="predicted"/>
<dbReference type="GO" id="GO:0016747">
    <property type="term" value="F:acyltransferase activity, transferring groups other than amino-acyl groups"/>
    <property type="evidence" value="ECO:0007669"/>
    <property type="project" value="InterPro"/>
</dbReference>
<evidence type="ECO:0000313" key="2">
    <source>
        <dbReference type="EMBL" id="TWU40521.1"/>
    </source>
</evidence>
<dbReference type="Pfam" id="PF00583">
    <property type="entry name" value="Acetyltransf_1"/>
    <property type="match status" value="1"/>
</dbReference>
<comment type="caution">
    <text evidence="2">The sequence shown here is derived from an EMBL/GenBank/DDBJ whole genome shotgun (WGS) entry which is preliminary data.</text>
</comment>
<dbReference type="PROSITE" id="PS51186">
    <property type="entry name" value="GNAT"/>
    <property type="match status" value="1"/>
</dbReference>
<name>A0A5C6DYN6_9BACT</name>
<dbReference type="Gene3D" id="3.40.630.30">
    <property type="match status" value="1"/>
</dbReference>
<dbReference type="EMBL" id="SJPV01000002">
    <property type="protein sequence ID" value="TWU40521.1"/>
    <property type="molecule type" value="Genomic_DNA"/>
</dbReference>
<dbReference type="Proteomes" id="UP000319143">
    <property type="component" value="Unassembled WGS sequence"/>
</dbReference>
<protein>
    <submittedName>
        <fullName evidence="2">Acetyltransferase (GNAT) family protein</fullName>
    </submittedName>
</protein>
<dbReference type="SUPFAM" id="SSF55729">
    <property type="entry name" value="Acyl-CoA N-acyltransferases (Nat)"/>
    <property type="match status" value="1"/>
</dbReference>
<gene>
    <name evidence="2" type="ORF">Poly41_13540</name>
</gene>
<dbReference type="AlphaFoldDB" id="A0A5C6DYN6"/>
<evidence type="ECO:0000313" key="3">
    <source>
        <dbReference type="Proteomes" id="UP000319143"/>
    </source>
</evidence>
<sequence length="384" mass="42023">MVPSTVRAANQVIRYKTSYVDRIRTDSTPSNNGNPSLSSIRTRLADLAELTAFLPKLLEKLSIARGQIIVDQLRSAIDDGKGDAIVIVEAIDEAAGCEARIAAAILIDHVKGATEPPNDSATMLHAGWIDSHQNGHPPEAIRSLRTLLNQTLVQRGVHFVQWATDADDYSEAAETWSEGLGFEWAADLDYMTVDLNGSKIAPLANIPETLSFRPLQWEGGNLARPDQFASLVQQTYVDTLDCPALLKYRTAAETLRNYQQSAAFAPQLWFEILRKSDAIDRERGAASVGVLIMGLHGGEDEADAPPNGNPNAAVTELVYMGIVADVRGESFGSQVMQFALQTSHQFGADRMILAVDQQNHYARRLYEACGMRCMLNESVAVKKL</sequence>
<feature type="domain" description="N-acetyltransferase" evidence="1">
    <location>
        <begin position="253"/>
        <end position="384"/>
    </location>
</feature>